<feature type="transmembrane region" description="Helical" evidence="6">
    <location>
        <begin position="403"/>
        <end position="425"/>
    </location>
</feature>
<gene>
    <name evidence="7" type="ORF">HRI_003999000</name>
</gene>
<feature type="transmembrane region" description="Helical" evidence="6">
    <location>
        <begin position="128"/>
        <end position="151"/>
    </location>
</feature>
<dbReference type="EMBL" id="BSYR01000037">
    <property type="protein sequence ID" value="GMJ03298.1"/>
    <property type="molecule type" value="Genomic_DNA"/>
</dbReference>
<feature type="transmembrane region" description="Helical" evidence="6">
    <location>
        <begin position="220"/>
        <end position="239"/>
    </location>
</feature>
<accession>A0A9W7IYP3</accession>
<feature type="transmembrane region" description="Helical" evidence="6">
    <location>
        <begin position="568"/>
        <end position="586"/>
    </location>
</feature>
<comment type="similarity">
    <text evidence="2">Belongs to the major facilitator superfamily. Proton-dependent oligopeptide transporter (POT/PTR) (TC 2.A.17) family.</text>
</comment>
<keyword evidence="4 6" id="KW-1133">Transmembrane helix</keyword>
<evidence type="ECO:0000256" key="4">
    <source>
        <dbReference type="ARBA" id="ARBA00022989"/>
    </source>
</evidence>
<evidence type="ECO:0000313" key="8">
    <source>
        <dbReference type="Proteomes" id="UP001165190"/>
    </source>
</evidence>
<dbReference type="CDD" id="cd17416">
    <property type="entry name" value="MFS_NPF1_2"/>
    <property type="match status" value="1"/>
</dbReference>
<keyword evidence="8" id="KW-1185">Reference proteome</keyword>
<dbReference type="SUPFAM" id="SSF103473">
    <property type="entry name" value="MFS general substrate transporter"/>
    <property type="match status" value="1"/>
</dbReference>
<sequence length="619" mass="69129">MGMKSVQDQKTDSFFLYLCSKWFRNSPSPSREQGATTRTEGNALSVSVSDRKIPGGWRAMPLILGNETFERFASTGLMSNFMVYLMKEYNLTQVSASNVLFIWFGVTNFAPLVGAFISDAYFGKFLTILAASFASFLGMLIITLTAWFPGLQPPKCQPRQQLHGHCIGPSMAQMGVLLTGLGLITIGTGGIRPCSIPFGVDQFDPTTEEGAKGINSFFNWYYTTFTVVIMLTLTLVVYIQDQVSWVLGFAIPTILMACSIVLFLFGTRIFVRVKPQGSIFSSIVQVFVAAYKKRHLKVPAEGQECGVYYDPPLKGNVLSKLPLTDQFRFLNKAVIMTENDIELDGSCNRWRLSSVQDVEEVKCIIRIIPVWSTGIIGFTAMGYMWTFTVPQALIMDRRLGPKFIIPAGSMMVIQMIVIGIFVPVYDRIIAPALQKITKREGGITLLQRIGIGNFFTILTLIACGVFERIRRNWATLHPGAPPISVFWLSPQLALMGLVESFNILGQIEFYNRQFPDHMRSIANSLIFCSLSGSSYLCSMVVNIIHHVTGGHGHPDWLTNDLNAGKLDYFYYVGAVVAAFNFVYFIYVARRYRYKGEVETNSKSEPNVELSPMEPTNHLG</sequence>
<evidence type="ECO:0000256" key="2">
    <source>
        <dbReference type="ARBA" id="ARBA00005982"/>
    </source>
</evidence>
<dbReference type="AlphaFoldDB" id="A0A9W7IYP3"/>
<feature type="transmembrane region" description="Helical" evidence="6">
    <location>
        <begin position="525"/>
        <end position="548"/>
    </location>
</feature>
<dbReference type="InterPro" id="IPR036259">
    <property type="entry name" value="MFS_trans_sf"/>
</dbReference>
<feature type="transmembrane region" description="Helical" evidence="6">
    <location>
        <begin position="363"/>
        <end position="383"/>
    </location>
</feature>
<feature type="transmembrane region" description="Helical" evidence="6">
    <location>
        <begin position="100"/>
        <end position="122"/>
    </location>
</feature>
<keyword evidence="3 6" id="KW-0812">Transmembrane</keyword>
<dbReference type="Pfam" id="PF00854">
    <property type="entry name" value="PTR2"/>
    <property type="match status" value="1"/>
</dbReference>
<organism evidence="7 8">
    <name type="scientific">Hibiscus trionum</name>
    <name type="common">Flower of an hour</name>
    <dbReference type="NCBI Taxonomy" id="183268"/>
    <lineage>
        <taxon>Eukaryota</taxon>
        <taxon>Viridiplantae</taxon>
        <taxon>Streptophyta</taxon>
        <taxon>Embryophyta</taxon>
        <taxon>Tracheophyta</taxon>
        <taxon>Spermatophyta</taxon>
        <taxon>Magnoliopsida</taxon>
        <taxon>eudicotyledons</taxon>
        <taxon>Gunneridae</taxon>
        <taxon>Pentapetalae</taxon>
        <taxon>rosids</taxon>
        <taxon>malvids</taxon>
        <taxon>Malvales</taxon>
        <taxon>Malvaceae</taxon>
        <taxon>Malvoideae</taxon>
        <taxon>Hibiscus</taxon>
    </lineage>
</organism>
<dbReference type="Proteomes" id="UP001165190">
    <property type="component" value="Unassembled WGS sequence"/>
</dbReference>
<dbReference type="GO" id="GO:0022857">
    <property type="term" value="F:transmembrane transporter activity"/>
    <property type="evidence" value="ECO:0007669"/>
    <property type="project" value="InterPro"/>
</dbReference>
<keyword evidence="5 6" id="KW-0472">Membrane</keyword>
<dbReference type="OrthoDB" id="8904098at2759"/>
<comment type="subcellular location">
    <subcellularLocation>
        <location evidence="1">Membrane</location>
        <topology evidence="1">Multi-pass membrane protein</topology>
    </subcellularLocation>
</comment>
<evidence type="ECO:0000256" key="1">
    <source>
        <dbReference type="ARBA" id="ARBA00004141"/>
    </source>
</evidence>
<dbReference type="Gene3D" id="1.20.1250.20">
    <property type="entry name" value="MFS general substrate transporter like domains"/>
    <property type="match status" value="1"/>
</dbReference>
<protein>
    <submittedName>
        <fullName evidence="7">Nitrate transporter 1.7, NRT1/ PTR family 2.13</fullName>
    </submittedName>
</protein>
<evidence type="ECO:0000256" key="3">
    <source>
        <dbReference type="ARBA" id="ARBA00022692"/>
    </source>
</evidence>
<dbReference type="InterPro" id="IPR000109">
    <property type="entry name" value="POT_fam"/>
</dbReference>
<reference evidence="7" key="1">
    <citation type="submission" date="2023-05" db="EMBL/GenBank/DDBJ databases">
        <title>Genome and transcriptome analyses reveal genes involved in the formation of fine ridges on petal epidermal cells in Hibiscus trionum.</title>
        <authorList>
            <person name="Koshimizu S."/>
            <person name="Masuda S."/>
            <person name="Ishii T."/>
            <person name="Shirasu K."/>
            <person name="Hoshino A."/>
            <person name="Arita M."/>
        </authorList>
    </citation>
    <scope>NUCLEOTIDE SEQUENCE</scope>
    <source>
        <strain evidence="7">Hamamatsu line</strain>
    </source>
</reference>
<evidence type="ECO:0000256" key="6">
    <source>
        <dbReference type="SAM" id="Phobius"/>
    </source>
</evidence>
<comment type="caution">
    <text evidence="7">The sequence shown here is derived from an EMBL/GenBank/DDBJ whole genome shotgun (WGS) entry which is preliminary data.</text>
</comment>
<feature type="transmembrane region" description="Helical" evidence="6">
    <location>
        <begin position="486"/>
        <end position="504"/>
    </location>
</feature>
<feature type="transmembrane region" description="Helical" evidence="6">
    <location>
        <begin position="245"/>
        <end position="265"/>
    </location>
</feature>
<proteinExistence type="inferred from homology"/>
<dbReference type="GO" id="GO:0016020">
    <property type="term" value="C:membrane"/>
    <property type="evidence" value="ECO:0007669"/>
    <property type="project" value="UniProtKB-SubCell"/>
</dbReference>
<dbReference type="PANTHER" id="PTHR11654">
    <property type="entry name" value="OLIGOPEPTIDE TRANSPORTER-RELATED"/>
    <property type="match status" value="1"/>
</dbReference>
<evidence type="ECO:0000256" key="5">
    <source>
        <dbReference type="ARBA" id="ARBA00023136"/>
    </source>
</evidence>
<name>A0A9W7IYP3_HIBTR</name>
<evidence type="ECO:0000313" key="7">
    <source>
        <dbReference type="EMBL" id="GMJ03298.1"/>
    </source>
</evidence>
<feature type="transmembrane region" description="Helical" evidence="6">
    <location>
        <begin position="445"/>
        <end position="466"/>
    </location>
</feature>